<keyword evidence="1" id="KW-0175">Coiled coil</keyword>
<feature type="compositionally biased region" description="Acidic residues" evidence="2">
    <location>
        <begin position="730"/>
        <end position="749"/>
    </location>
</feature>
<comment type="caution">
    <text evidence="4">The sequence shown here is derived from an EMBL/GenBank/DDBJ whole genome shotgun (WGS) entry which is preliminary data.</text>
</comment>
<dbReference type="PANTHER" id="PTHR19446">
    <property type="entry name" value="REVERSE TRANSCRIPTASES"/>
    <property type="match status" value="1"/>
</dbReference>
<feature type="compositionally biased region" description="Basic and acidic residues" evidence="2">
    <location>
        <begin position="476"/>
        <end position="486"/>
    </location>
</feature>
<feature type="domain" description="Reverse transcriptase" evidence="3">
    <location>
        <begin position="74"/>
        <end position="344"/>
    </location>
</feature>
<reference evidence="4" key="1">
    <citation type="submission" date="2021-02" db="EMBL/GenBank/DDBJ databases">
        <authorList>
            <person name="Dougan E. K."/>
            <person name="Rhodes N."/>
            <person name="Thang M."/>
            <person name="Chan C."/>
        </authorList>
    </citation>
    <scope>NUCLEOTIDE SEQUENCE</scope>
</reference>
<evidence type="ECO:0000313" key="5">
    <source>
        <dbReference type="Proteomes" id="UP000649617"/>
    </source>
</evidence>
<feature type="non-terminal residue" evidence="4">
    <location>
        <position position="1259"/>
    </location>
</feature>
<dbReference type="EMBL" id="CAJNIZ010042618">
    <property type="protein sequence ID" value="CAE7629255.1"/>
    <property type="molecule type" value="Genomic_DNA"/>
</dbReference>
<evidence type="ECO:0000256" key="2">
    <source>
        <dbReference type="SAM" id="MobiDB-lite"/>
    </source>
</evidence>
<accession>A0A812VKG4</accession>
<feature type="compositionally biased region" description="Basic and acidic residues" evidence="2">
    <location>
        <begin position="1145"/>
        <end position="1154"/>
    </location>
</feature>
<evidence type="ECO:0000313" key="4">
    <source>
        <dbReference type="EMBL" id="CAE7629255.1"/>
    </source>
</evidence>
<keyword evidence="5" id="KW-1185">Reference proteome</keyword>
<feature type="region of interest" description="Disordered" evidence="2">
    <location>
        <begin position="1096"/>
        <end position="1173"/>
    </location>
</feature>
<protein>
    <recommendedName>
        <fullName evidence="3">Reverse transcriptase domain-containing protein</fullName>
    </recommendedName>
</protein>
<dbReference type="OrthoDB" id="408935at2759"/>
<sequence length="1259" mass="142670">HPRTLGAHVSPDMPPWEEREEEQIPDFTLQELQDAAVRGATGKAVGVDGVSHELLQAICVDECAATQLLQWYNKILQTGKQPESWCDIVMVVLPKIKFPVEAKHIRPISLSSATCKLFSRMLLERCKERLGEPGGRQCSGKGRQPTDYIYTIHKLMHLEREWRLGLRWIKIDIARAFDRVSRSRLMMMLQDKIGHNRLSKAWYELLKPTRSHLQTSWGNTTFEMRTGIRQGAVESPSFFGQLAELCVQTAAERYGWEPNCPGIDGLPVREVLFMDDAVAWDVKAEDLSRRVEQLATELAAWGLEINLSKCQYYCSPYATGDRQLVVMGKTMHPEGQLDVMGLCMGVRKTACETLERDEGDDAQVPGPAMEHKMVAKTMEVLRLMPLEKALDRAAGGDWRSVAQNRVVWREREKVFLQQMDVAWTSGRQVELANGKTWDELLGLLEEDRLDLFIDELVDRAWAHQQAAKSTDPSDMDPARDVDRLPQEGEQGMDSLSDEDPGDSPEPLQNALSDDDEEPGNNLEPLQNGAPSSPEGFSLDEVAIENMEAAEDDEVGTALPGGAVDTTSEEAASPSRESSKGPWVAKCLKMIYMEAQIRNYRYILNYRYNKMTARAQRNIMMEEMIREVHLSERRVKNARYNMEATIRALPFHTETGKTLRMVKTKVWLTRSNDDGWHRRRRREKKNEHWRGSSPSRSKGKGKNKDKRGPKAKPRPRPYTIWTSSGCKEWQADEGTEGNMEEEVVEVEDEQEHASSASGARPDAEPFTVENAMQLWREFLDMEDEGGLGYSSWALDRVRDTIEEWPAEDVSILLAAHQQFLSLVMAQVAEIAQRRITRAREEGARRPEGDETNLMQASRVVPVADAGISSFGLELRFLTDEFSVMDVDRARVRSSLLRGLLARRYGCTTGRLAMGMRAMASEAAVVAFDDSSSELDNDVPENEADRVWCEKWWRRLLTPIMEEEKQLRATKAKVLDELEIRRQLEEEREMQAWDRAKLQKDIQDYELEREQQESEDAAHYESLQAQYAQDWDDWVLWSSMNPTTPTRERPVKKQKMILHLQVQGDATKAARFDMELQPDKPVMLGMTWTVVEEMVPVEQGGGGTRASGSQASTERISPVTPEGVSQLKINQPTKQYAPPKPVPKASAKSEAEERTSGDAVKGAKQPTYVDTPSTRDIPLDIRYPGLVKCDPSEMYGCMSRCYSGVIQEENADRKLCLTIRCVRDCSRATSRECPSKALVACKNLLSLIDVARSQCYLDCNH</sequence>
<feature type="compositionally biased region" description="Polar residues" evidence="2">
    <location>
        <begin position="1104"/>
        <end position="1113"/>
    </location>
</feature>
<gene>
    <name evidence="4" type="ORF">SPIL2461_LOCUS16488</name>
</gene>
<feature type="region of interest" description="Disordered" evidence="2">
    <location>
        <begin position="673"/>
        <end position="762"/>
    </location>
</feature>
<dbReference type="Pfam" id="PF00078">
    <property type="entry name" value="RVT_1"/>
    <property type="match status" value="1"/>
</dbReference>
<dbReference type="PROSITE" id="PS50878">
    <property type="entry name" value="RT_POL"/>
    <property type="match status" value="1"/>
</dbReference>
<name>A0A812VKG4_SYMPI</name>
<evidence type="ECO:0000256" key="1">
    <source>
        <dbReference type="SAM" id="Coils"/>
    </source>
</evidence>
<proteinExistence type="predicted"/>
<dbReference type="AlphaFoldDB" id="A0A812VKG4"/>
<dbReference type="InterPro" id="IPR000477">
    <property type="entry name" value="RT_dom"/>
</dbReference>
<feature type="region of interest" description="Disordered" evidence="2">
    <location>
        <begin position="550"/>
        <end position="579"/>
    </location>
</feature>
<feature type="compositionally biased region" description="Basic residues" evidence="2">
    <location>
        <begin position="696"/>
        <end position="714"/>
    </location>
</feature>
<dbReference type="Proteomes" id="UP000649617">
    <property type="component" value="Unassembled WGS sequence"/>
</dbReference>
<organism evidence="4 5">
    <name type="scientific">Symbiodinium pilosum</name>
    <name type="common">Dinoflagellate</name>
    <dbReference type="NCBI Taxonomy" id="2952"/>
    <lineage>
        <taxon>Eukaryota</taxon>
        <taxon>Sar</taxon>
        <taxon>Alveolata</taxon>
        <taxon>Dinophyceae</taxon>
        <taxon>Suessiales</taxon>
        <taxon>Symbiodiniaceae</taxon>
        <taxon>Symbiodinium</taxon>
    </lineage>
</organism>
<evidence type="ECO:0000259" key="3">
    <source>
        <dbReference type="PROSITE" id="PS50878"/>
    </source>
</evidence>
<feature type="region of interest" description="Disordered" evidence="2">
    <location>
        <begin position="464"/>
        <end position="536"/>
    </location>
</feature>
<dbReference type="SUPFAM" id="SSF56672">
    <property type="entry name" value="DNA/RNA polymerases"/>
    <property type="match status" value="1"/>
</dbReference>
<feature type="coiled-coil region" evidence="1">
    <location>
        <begin position="979"/>
        <end position="1013"/>
    </location>
</feature>
<dbReference type="InterPro" id="IPR043502">
    <property type="entry name" value="DNA/RNA_pol_sf"/>
</dbReference>